<evidence type="ECO:0000313" key="1">
    <source>
        <dbReference type="EMBL" id="APZ42595.1"/>
    </source>
</evidence>
<dbReference type="OrthoDB" id="6188167at2"/>
<accession>A0A1P8UFI4</accession>
<dbReference type="EMBL" id="CP019434">
    <property type="protein sequence ID" value="APZ42595.1"/>
    <property type="molecule type" value="Genomic_DNA"/>
</dbReference>
<protein>
    <recommendedName>
        <fullName evidence="3">Thymidine phosphorylase</fullName>
    </recommendedName>
</protein>
<dbReference type="InterPro" id="IPR012434">
    <property type="entry name" value="DUF1631"/>
</dbReference>
<dbReference type="RefSeq" id="WP_076836249.1">
    <property type="nucleotide sequence ID" value="NZ_CP019434.1"/>
</dbReference>
<organism evidence="1 2">
    <name type="scientific">Acidihalobacter ferrooxydans</name>
    <dbReference type="NCBI Taxonomy" id="1765967"/>
    <lineage>
        <taxon>Bacteria</taxon>
        <taxon>Pseudomonadati</taxon>
        <taxon>Pseudomonadota</taxon>
        <taxon>Gammaproteobacteria</taxon>
        <taxon>Chromatiales</taxon>
        <taxon>Ectothiorhodospiraceae</taxon>
        <taxon>Acidihalobacter</taxon>
    </lineage>
</organism>
<dbReference type="STRING" id="1765967.BW247_05365"/>
<evidence type="ECO:0008006" key="3">
    <source>
        <dbReference type="Google" id="ProtNLM"/>
    </source>
</evidence>
<gene>
    <name evidence="1" type="ORF">BW247_05365</name>
</gene>
<dbReference type="Pfam" id="PF07793">
    <property type="entry name" value="DUF1631"/>
    <property type="match status" value="1"/>
</dbReference>
<evidence type="ECO:0000313" key="2">
    <source>
        <dbReference type="Proteomes" id="UP000243807"/>
    </source>
</evidence>
<dbReference type="AlphaFoldDB" id="A0A1P8UFI4"/>
<proteinExistence type="predicted"/>
<dbReference type="KEGG" id="afy:BW247_05365"/>
<keyword evidence="2" id="KW-1185">Reference proteome</keyword>
<sequence>MAHPSLLERIEKSTLSTLCDGLDAALEAVDDTLFKLADKAGTNQAQSLYFEAMRTVRLHREAIERRFRDDVSAGFKALPRPTETFKDNNQTLRLVETDELERTLAVAGMADRVEREHRNPIEHLRVRFNRVLPDDRSTDDWPVAPRRIARVFAEAMRVAELDIEPEVVMLKLFDTHVMSRLGPLYADLNELFMKAGVGLDLPAQDAPAPRQTQAEDLLKAFFSAPAAAPAPTYSSGDPGGGFPALPMAPGDIAAALSNLPAPRATTGFTLPAAAIKQHLVQTRESSGRALGQMDERVIDLVAMLFDVLLGNPGLTTAYKSVLGRFQIPMIRLALLDQSVLLQRTHPARRLVNAIARAGYGAADDETDPVLEQAERAAETCADCTDSDDWERAARAFEAVLERAQDTEAQIHERAIRREVRAQSDAQVRAALDALKGNASLPAFVDDFMDTVWRDWMKTIYNEEGLESTGWSRALETASLLVWTLLPKKTDADIQQMVGALPGLLRELRAVMRTRHMPRAERTAFLDRLAHEHGRISRRGEHETPPVAAEEHAPVVEPTSGAESFLQRKAKEIRELLETGALAASGDTGAVAGDVFESRALKMPAGTWLEVCEEGGSSRRMKLSWRSEITGLLYFVNHRGLKEAKLSTAELAEILRENHAKILRSAAPQIDEALPVAVSRLREN</sequence>
<dbReference type="Proteomes" id="UP000243807">
    <property type="component" value="Chromosome"/>
</dbReference>
<name>A0A1P8UFI4_9GAMM</name>
<reference evidence="1 2" key="1">
    <citation type="submission" date="2017-01" db="EMBL/GenBank/DDBJ databases">
        <title>Draft sequence of Acidihalobacter ferrooxidans strain DSM 14175 (strain V8).</title>
        <authorList>
            <person name="Khaleque H.N."/>
            <person name="Ramsay J.P."/>
            <person name="Murphy R.J.T."/>
            <person name="Kaksonen A.H."/>
            <person name="Boxall N.J."/>
            <person name="Watkin E.L.J."/>
        </authorList>
    </citation>
    <scope>NUCLEOTIDE SEQUENCE [LARGE SCALE GENOMIC DNA]</scope>
    <source>
        <strain evidence="1 2">V8</strain>
    </source>
</reference>